<evidence type="ECO:0000256" key="7">
    <source>
        <dbReference type="HAMAP-Rule" id="MF_01011"/>
    </source>
</evidence>
<feature type="binding site" evidence="7 8">
    <location>
        <position position="295"/>
    </location>
    <ligand>
        <name>S-adenosyl-L-methionine</name>
        <dbReference type="ChEBI" id="CHEBI:59789"/>
    </ligand>
</feature>
<dbReference type="Pfam" id="PF05958">
    <property type="entry name" value="tRNA_U5-meth_tr"/>
    <property type="match status" value="1"/>
</dbReference>
<comment type="similarity">
    <text evidence="7">Belongs to the class I-like SAM-binding methyltransferase superfamily. RNA M5U methyltransferase family. TrmA subfamily.</text>
</comment>
<evidence type="ECO:0000256" key="6">
    <source>
        <dbReference type="ARBA" id="ARBA00052788"/>
    </source>
</evidence>
<feature type="binding site" evidence="7 8">
    <location>
        <position position="186"/>
    </location>
    <ligand>
        <name>S-adenosyl-L-methionine</name>
        <dbReference type="ChEBI" id="CHEBI:59789"/>
    </ligand>
</feature>
<feature type="binding site" evidence="7 8">
    <location>
        <position position="235"/>
    </location>
    <ligand>
        <name>S-adenosyl-L-methionine</name>
        <dbReference type="ChEBI" id="CHEBI:59789"/>
    </ligand>
</feature>
<keyword evidence="1 7" id="KW-0489">Methyltransferase</keyword>
<dbReference type="PROSITE" id="PS01230">
    <property type="entry name" value="TRMA_1"/>
    <property type="match status" value="1"/>
</dbReference>
<dbReference type="GO" id="GO:0030488">
    <property type="term" value="P:tRNA methylation"/>
    <property type="evidence" value="ECO:0007669"/>
    <property type="project" value="UniProtKB-UniRule"/>
</dbReference>
<dbReference type="InterPro" id="IPR029063">
    <property type="entry name" value="SAM-dependent_MTases_sf"/>
</dbReference>
<evidence type="ECO:0000256" key="3">
    <source>
        <dbReference type="ARBA" id="ARBA00022691"/>
    </source>
</evidence>
<keyword evidence="3 7" id="KW-0949">S-adenosyl-L-methionine</keyword>
<dbReference type="InterPro" id="IPR030390">
    <property type="entry name" value="MeTrfase_TrmA_AS"/>
</dbReference>
<comment type="function">
    <text evidence="7">Dual-specificity methyltransferase that catalyzes the formation of 5-methyluridine at position 54 (m5U54) in all tRNAs, and that of position 341 (m5U341) in tmRNA (transfer-mRNA).</text>
</comment>
<feature type="active site" description="Nucleophile" evidence="7 8">
    <location>
        <position position="320"/>
    </location>
</feature>
<dbReference type="FunFam" id="2.40.50.1070:FF:000001">
    <property type="entry name" value="tRNA/tmRNA (uracil-C(5))-methyltransferase"/>
    <property type="match status" value="1"/>
</dbReference>
<comment type="catalytic activity">
    <reaction evidence="6 7">
        <text>uridine(54) in tRNA + S-adenosyl-L-methionine = 5-methyluridine(54) in tRNA + S-adenosyl-L-homocysteine + H(+)</text>
        <dbReference type="Rhea" id="RHEA:42712"/>
        <dbReference type="Rhea" id="RHEA-COMP:10167"/>
        <dbReference type="Rhea" id="RHEA-COMP:10193"/>
        <dbReference type="ChEBI" id="CHEBI:15378"/>
        <dbReference type="ChEBI" id="CHEBI:57856"/>
        <dbReference type="ChEBI" id="CHEBI:59789"/>
        <dbReference type="ChEBI" id="CHEBI:65315"/>
        <dbReference type="ChEBI" id="CHEBI:74447"/>
        <dbReference type="EC" id="2.1.1.35"/>
    </reaction>
</comment>
<evidence type="ECO:0000256" key="4">
    <source>
        <dbReference type="ARBA" id="ARBA00022694"/>
    </source>
</evidence>
<dbReference type="GO" id="GO:0030697">
    <property type="term" value="F:tRNA (uracil(54)-C5)-methyltransferase activity, S-adenosyl methionine-dependent"/>
    <property type="evidence" value="ECO:0007669"/>
    <property type="project" value="UniProtKB-UniRule"/>
</dbReference>
<dbReference type="Gene3D" id="3.40.50.150">
    <property type="entry name" value="Vaccinia Virus protein VP39"/>
    <property type="match status" value="1"/>
</dbReference>
<dbReference type="RefSeq" id="WP_094788515.1">
    <property type="nucleotide sequence ID" value="NZ_NDXW01000001.1"/>
</dbReference>
<dbReference type="FunFam" id="3.40.50.150:FF:000012">
    <property type="entry name" value="tRNA/tmRNA (uracil-C(5))-methyltransferase"/>
    <property type="match status" value="1"/>
</dbReference>
<dbReference type="PANTHER" id="PTHR47790">
    <property type="entry name" value="TRNA/TMRNA (URACIL-C(5))-METHYLTRANSFERASE"/>
    <property type="match status" value="1"/>
</dbReference>
<feature type="active site" evidence="9">
    <location>
        <position position="320"/>
    </location>
</feature>
<dbReference type="Proteomes" id="UP000257039">
    <property type="component" value="Unassembled WGS sequence"/>
</dbReference>
<gene>
    <name evidence="7" type="primary">trmA</name>
    <name evidence="10" type="ORF">B9G39_20150</name>
</gene>
<proteinExistence type="inferred from homology"/>
<evidence type="ECO:0000256" key="5">
    <source>
        <dbReference type="ARBA" id="ARBA00051255"/>
    </source>
</evidence>
<keyword evidence="4 7" id="KW-0819">tRNA processing</keyword>
<dbReference type="PANTHER" id="PTHR47790:SF2">
    <property type="entry name" value="TRNA_TMRNA (URACIL-C(5))-METHYLTRANSFERASE"/>
    <property type="match status" value="1"/>
</dbReference>
<feature type="binding site" evidence="7">
    <location>
        <position position="219"/>
    </location>
    <ligand>
        <name>S-adenosyl-L-methionine</name>
        <dbReference type="ChEBI" id="CHEBI:59789"/>
    </ligand>
</feature>
<organism evidence="10 11">
    <name type="scientific">Zooshikella ganghwensis</name>
    <dbReference type="NCBI Taxonomy" id="202772"/>
    <lineage>
        <taxon>Bacteria</taxon>
        <taxon>Pseudomonadati</taxon>
        <taxon>Pseudomonadota</taxon>
        <taxon>Gammaproteobacteria</taxon>
        <taxon>Oceanospirillales</taxon>
        <taxon>Zooshikellaceae</taxon>
        <taxon>Zooshikella</taxon>
    </lineage>
</organism>
<dbReference type="CDD" id="cd02440">
    <property type="entry name" value="AdoMet_MTases"/>
    <property type="match status" value="1"/>
</dbReference>
<comment type="catalytic activity">
    <reaction evidence="5 7">
        <text>uridine(341) in tmRNA + S-adenosyl-L-methionine = 5-methyluridine(341) in tmRNA + S-adenosyl-L-homocysteine + H(+)</text>
        <dbReference type="Rhea" id="RHEA:43612"/>
        <dbReference type="Rhea" id="RHEA-COMP:10630"/>
        <dbReference type="Rhea" id="RHEA-COMP:10631"/>
        <dbReference type="ChEBI" id="CHEBI:15378"/>
        <dbReference type="ChEBI" id="CHEBI:57856"/>
        <dbReference type="ChEBI" id="CHEBI:59789"/>
        <dbReference type="ChEBI" id="CHEBI:65315"/>
        <dbReference type="ChEBI" id="CHEBI:74447"/>
    </reaction>
</comment>
<dbReference type="EMBL" id="NDXW01000001">
    <property type="protein sequence ID" value="RDH45575.1"/>
    <property type="molecule type" value="Genomic_DNA"/>
</dbReference>
<evidence type="ECO:0000313" key="11">
    <source>
        <dbReference type="Proteomes" id="UP000257039"/>
    </source>
</evidence>
<dbReference type="GO" id="GO:0019843">
    <property type="term" value="F:rRNA binding"/>
    <property type="evidence" value="ECO:0007669"/>
    <property type="project" value="TreeGrafter"/>
</dbReference>
<sequence>MPEAVSLNQRYQDQLQNKVERLRSLFAAFNIPEIEVFPSKPTQYRMRAEFRIWHNEDRCFYAMFKPGNKNEPYEVSTFPAGSPTIQTLMPKLLAEINDSEALRRKLFQIEFLTSQTGESCITLIYHRQLDQQWQEEAKRLNQKLNSHIIGRARKQKLCIDSDYIEETLTVNGQHYYYQQVENSFTQPNAFICEKMLEWAQASASHCSGDLVELYCGNGNFTVALAHLFPKVLATEISKVSVKSALHNLESNQINNVVIARMSSEEFTQAMNRERTFRRLKDISLDDYNLDTIFVDPPRAGLDAETEKLVQRFKHIIYVSCNPATLQHNLTTLAQTHEIQRLALFDQFPFTDHIETGVLLTKKLDNVG</sequence>
<dbReference type="EC" id="2.1.1.35" evidence="7"/>
<dbReference type="AlphaFoldDB" id="A0A4P9VPZ7"/>
<comment type="caution">
    <text evidence="10">The sequence shown here is derived from an EMBL/GenBank/DDBJ whole genome shotgun (WGS) entry which is preliminary data.</text>
</comment>
<evidence type="ECO:0000256" key="9">
    <source>
        <dbReference type="PROSITE-ProRule" id="PRU10015"/>
    </source>
</evidence>
<name>A0A4P9VPZ7_9GAMM</name>
<keyword evidence="11" id="KW-1185">Reference proteome</keyword>
<dbReference type="Gene3D" id="2.40.50.1070">
    <property type="match status" value="1"/>
</dbReference>
<dbReference type="GO" id="GO:0005829">
    <property type="term" value="C:cytosol"/>
    <property type="evidence" value="ECO:0007669"/>
    <property type="project" value="TreeGrafter"/>
</dbReference>
<evidence type="ECO:0000313" key="10">
    <source>
        <dbReference type="EMBL" id="RDH45575.1"/>
    </source>
</evidence>
<keyword evidence="2 7" id="KW-0808">Transferase</keyword>
<protein>
    <recommendedName>
        <fullName evidence="7">tRNA/tmRNA (uracil-C(5))-methyltransferase</fullName>
        <ecNumber evidence="7">2.1.1.35</ecNumber>
    </recommendedName>
    <alternativeName>
        <fullName evidence="7">tRNA (uracil(54)-C(5))-methyltransferase</fullName>
    </alternativeName>
    <alternativeName>
        <fullName evidence="7">tRNA(m5U54)-methyltransferase</fullName>
        <shortName evidence="7">RUMT</shortName>
    </alternativeName>
    <alternativeName>
        <fullName evidence="7">tmRNA (uracil(341)-C(5))-methyltransferase</fullName>
    </alternativeName>
</protein>
<evidence type="ECO:0000256" key="2">
    <source>
        <dbReference type="ARBA" id="ARBA00022679"/>
    </source>
</evidence>
<reference evidence="10 11" key="1">
    <citation type="submission" date="2017-04" db="EMBL/GenBank/DDBJ databases">
        <title>Draft genome sequence of Zooshikella ganghwensis VG4 isolated from Red Sea sediments.</title>
        <authorList>
            <person name="Rehman Z."/>
            <person name="Alam I."/>
            <person name="Kamau A."/>
            <person name="Bajic V."/>
            <person name="Leiknes T."/>
        </authorList>
    </citation>
    <scope>NUCLEOTIDE SEQUENCE [LARGE SCALE GENOMIC DNA]</scope>
    <source>
        <strain evidence="10 11">VG4</strain>
    </source>
</reference>
<dbReference type="GO" id="GO:0000049">
    <property type="term" value="F:tRNA binding"/>
    <property type="evidence" value="ECO:0007669"/>
    <property type="project" value="TreeGrafter"/>
</dbReference>
<dbReference type="InterPro" id="IPR011869">
    <property type="entry name" value="TrmA_MeTrfase"/>
</dbReference>
<evidence type="ECO:0000256" key="1">
    <source>
        <dbReference type="ARBA" id="ARBA00022603"/>
    </source>
</evidence>
<dbReference type="PROSITE" id="PS51687">
    <property type="entry name" value="SAM_MT_RNA_M5U"/>
    <property type="match status" value="1"/>
</dbReference>
<dbReference type="SUPFAM" id="SSF53335">
    <property type="entry name" value="S-adenosyl-L-methionine-dependent methyltransferases"/>
    <property type="match status" value="1"/>
</dbReference>
<dbReference type="InterPro" id="IPR010280">
    <property type="entry name" value="U5_MeTrfase_fam"/>
</dbReference>
<evidence type="ECO:0000256" key="8">
    <source>
        <dbReference type="PROSITE-ProRule" id="PRU01024"/>
    </source>
</evidence>
<dbReference type="HAMAP" id="MF_01011">
    <property type="entry name" value="RNA_methyltr_TrmA"/>
    <property type="match status" value="1"/>
</dbReference>
<dbReference type="NCBIfam" id="TIGR02143">
    <property type="entry name" value="trmA_only"/>
    <property type="match status" value="1"/>
</dbReference>
<feature type="binding site" evidence="7 8">
    <location>
        <position position="214"/>
    </location>
    <ligand>
        <name>S-adenosyl-L-methionine</name>
        <dbReference type="ChEBI" id="CHEBI:59789"/>
    </ligand>
</feature>
<feature type="active site" description="Proton acceptor" evidence="7">
    <location>
        <position position="354"/>
    </location>
</feature>
<accession>A0A4P9VPZ7</accession>